<dbReference type="SMART" id="SM00345">
    <property type="entry name" value="HTH_GNTR"/>
    <property type="match status" value="1"/>
</dbReference>
<dbReference type="Pfam" id="PF07729">
    <property type="entry name" value="FCD"/>
    <property type="match status" value="1"/>
</dbReference>
<feature type="domain" description="HTH gntR-type" evidence="4">
    <location>
        <begin position="9"/>
        <end position="77"/>
    </location>
</feature>
<dbReference type="SUPFAM" id="SSF46785">
    <property type="entry name" value="Winged helix' DNA-binding domain"/>
    <property type="match status" value="1"/>
</dbReference>
<dbReference type="SMART" id="SM00895">
    <property type="entry name" value="FCD"/>
    <property type="match status" value="1"/>
</dbReference>
<dbReference type="GO" id="GO:0003700">
    <property type="term" value="F:DNA-binding transcription factor activity"/>
    <property type="evidence" value="ECO:0007669"/>
    <property type="project" value="InterPro"/>
</dbReference>
<evidence type="ECO:0000256" key="3">
    <source>
        <dbReference type="ARBA" id="ARBA00023163"/>
    </source>
</evidence>
<dbReference type="Gene3D" id="1.20.120.530">
    <property type="entry name" value="GntR ligand-binding domain-like"/>
    <property type="match status" value="1"/>
</dbReference>
<keyword evidence="1" id="KW-0805">Transcription regulation</keyword>
<keyword evidence="2" id="KW-0238">DNA-binding</keyword>
<evidence type="ECO:0000256" key="1">
    <source>
        <dbReference type="ARBA" id="ARBA00023015"/>
    </source>
</evidence>
<dbReference type="InterPro" id="IPR036388">
    <property type="entry name" value="WH-like_DNA-bd_sf"/>
</dbReference>
<keyword evidence="6" id="KW-1185">Reference proteome</keyword>
<dbReference type="PANTHER" id="PTHR43537:SF24">
    <property type="entry name" value="GLUCONATE OPERON TRANSCRIPTIONAL REPRESSOR"/>
    <property type="match status" value="1"/>
</dbReference>
<sequence length="241" mass="25918">MALQRIDRRTVPDTVFEQLVDEVLDGELAPGAALPAERQLAEALGVSRPTVREALQRLAHSGLVEVRQGGATTVRDFRRSAGLDLLPRLLVRKGELDHGVIRSVLETRLTIGREVAGLAAERAGAGIADGLGDAVESLAAQKEPVAQQLEALGFWDHLVDAADSIVFRLLFNNLRAVYEPAVVALAGVMAAEVGQIDRYRALADAVVAGDGPAARRAAEDLLTLAATEFDTMMRRIEEDRK</sequence>
<dbReference type="Pfam" id="PF00392">
    <property type="entry name" value="GntR"/>
    <property type="match status" value="1"/>
</dbReference>
<protein>
    <submittedName>
        <fullName evidence="5">GntR family transcriptional regulator</fullName>
    </submittedName>
</protein>
<evidence type="ECO:0000313" key="6">
    <source>
        <dbReference type="Proteomes" id="UP000255355"/>
    </source>
</evidence>
<evidence type="ECO:0000256" key="2">
    <source>
        <dbReference type="ARBA" id="ARBA00023125"/>
    </source>
</evidence>
<name>A0A370GFL3_9NOCA</name>
<dbReference type="InterPro" id="IPR008920">
    <property type="entry name" value="TF_FadR/GntR_C"/>
</dbReference>
<dbReference type="InterPro" id="IPR000524">
    <property type="entry name" value="Tscrpt_reg_HTH_GntR"/>
</dbReference>
<dbReference type="CDD" id="cd07377">
    <property type="entry name" value="WHTH_GntR"/>
    <property type="match status" value="1"/>
</dbReference>
<dbReference type="PRINTS" id="PR00035">
    <property type="entry name" value="HTHGNTR"/>
</dbReference>
<accession>A0A370GFL3</accession>
<dbReference type="Proteomes" id="UP000255355">
    <property type="component" value="Unassembled WGS sequence"/>
</dbReference>
<dbReference type="PANTHER" id="PTHR43537">
    <property type="entry name" value="TRANSCRIPTIONAL REGULATOR, GNTR FAMILY"/>
    <property type="match status" value="1"/>
</dbReference>
<proteinExistence type="predicted"/>
<dbReference type="InterPro" id="IPR011711">
    <property type="entry name" value="GntR_C"/>
</dbReference>
<reference evidence="5 6" key="1">
    <citation type="submission" date="2018-07" db="EMBL/GenBank/DDBJ databases">
        <title>Genomic Encyclopedia of Type Strains, Phase IV (KMG-IV): sequencing the most valuable type-strain genomes for metagenomic binning, comparative biology and taxonomic classification.</title>
        <authorList>
            <person name="Goeker M."/>
        </authorList>
    </citation>
    <scope>NUCLEOTIDE SEQUENCE [LARGE SCALE GENOMIC DNA]</scope>
    <source>
        <strain evidence="5 6">DSM 44952</strain>
    </source>
</reference>
<dbReference type="RefSeq" id="WP_068030588.1">
    <property type="nucleotide sequence ID" value="NZ_QQAZ01000026.1"/>
</dbReference>
<dbReference type="AlphaFoldDB" id="A0A370GFL3"/>
<dbReference type="PROSITE" id="PS50949">
    <property type="entry name" value="HTH_GNTR"/>
    <property type="match status" value="1"/>
</dbReference>
<evidence type="ECO:0000259" key="4">
    <source>
        <dbReference type="PROSITE" id="PS50949"/>
    </source>
</evidence>
<keyword evidence="3" id="KW-0804">Transcription</keyword>
<gene>
    <name evidence="5" type="ORF">DFR68_12615</name>
</gene>
<dbReference type="OrthoDB" id="3172099at2"/>
<dbReference type="STRING" id="1210089.GCA_001613165_07227"/>
<dbReference type="InterPro" id="IPR036390">
    <property type="entry name" value="WH_DNA-bd_sf"/>
</dbReference>
<dbReference type="EMBL" id="QQAZ01000026">
    <property type="protein sequence ID" value="RDI42477.1"/>
    <property type="molecule type" value="Genomic_DNA"/>
</dbReference>
<organism evidence="5 6">
    <name type="scientific">Nocardia mexicana</name>
    <dbReference type="NCBI Taxonomy" id="279262"/>
    <lineage>
        <taxon>Bacteria</taxon>
        <taxon>Bacillati</taxon>
        <taxon>Actinomycetota</taxon>
        <taxon>Actinomycetes</taxon>
        <taxon>Mycobacteriales</taxon>
        <taxon>Nocardiaceae</taxon>
        <taxon>Nocardia</taxon>
    </lineage>
</organism>
<evidence type="ECO:0000313" key="5">
    <source>
        <dbReference type="EMBL" id="RDI42477.1"/>
    </source>
</evidence>
<dbReference type="SUPFAM" id="SSF48008">
    <property type="entry name" value="GntR ligand-binding domain-like"/>
    <property type="match status" value="1"/>
</dbReference>
<comment type="caution">
    <text evidence="5">The sequence shown here is derived from an EMBL/GenBank/DDBJ whole genome shotgun (WGS) entry which is preliminary data.</text>
</comment>
<dbReference type="Gene3D" id="1.10.10.10">
    <property type="entry name" value="Winged helix-like DNA-binding domain superfamily/Winged helix DNA-binding domain"/>
    <property type="match status" value="1"/>
</dbReference>
<dbReference type="GO" id="GO:0003677">
    <property type="term" value="F:DNA binding"/>
    <property type="evidence" value="ECO:0007669"/>
    <property type="project" value="UniProtKB-KW"/>
</dbReference>